<dbReference type="SUPFAM" id="SSF52954">
    <property type="entry name" value="Class II aaRS ABD-related"/>
    <property type="match status" value="1"/>
</dbReference>
<proteinExistence type="predicted"/>
<dbReference type="GO" id="GO:0005524">
    <property type="term" value="F:ATP binding"/>
    <property type="evidence" value="ECO:0007669"/>
    <property type="project" value="UniProtKB-KW"/>
</dbReference>
<evidence type="ECO:0000313" key="10">
    <source>
        <dbReference type="EMBL" id="KAF7496600.1"/>
    </source>
</evidence>
<keyword evidence="5" id="KW-0648">Protein biosynthesis</keyword>
<dbReference type="Gene3D" id="3.30.930.10">
    <property type="entry name" value="Bira Bifunctional Protein, Domain 2"/>
    <property type="match status" value="1"/>
</dbReference>
<evidence type="ECO:0000256" key="6">
    <source>
        <dbReference type="ARBA" id="ARBA00023146"/>
    </source>
</evidence>
<dbReference type="PROSITE" id="PS50862">
    <property type="entry name" value="AA_TRNA_LIGASE_II"/>
    <property type="match status" value="1"/>
</dbReference>
<dbReference type="Proteomes" id="UP000070412">
    <property type="component" value="Unassembled WGS sequence"/>
</dbReference>
<evidence type="ECO:0000259" key="9">
    <source>
        <dbReference type="PROSITE" id="PS50862"/>
    </source>
</evidence>
<dbReference type="InterPro" id="IPR002314">
    <property type="entry name" value="aa-tRNA-synt_IIb"/>
</dbReference>
<dbReference type="InterPro" id="IPR004154">
    <property type="entry name" value="Anticodon-bd"/>
</dbReference>
<dbReference type="AlphaFoldDB" id="A0A834RGF5"/>
<accession>A0A834RGF5</accession>
<comment type="catalytic activity">
    <reaction evidence="8">
        <text>tRNA(Pro) + L-proline + ATP = L-prolyl-tRNA(Pro) + AMP + diphosphate</text>
        <dbReference type="Rhea" id="RHEA:14305"/>
        <dbReference type="Rhea" id="RHEA-COMP:9700"/>
        <dbReference type="Rhea" id="RHEA-COMP:9702"/>
        <dbReference type="ChEBI" id="CHEBI:30616"/>
        <dbReference type="ChEBI" id="CHEBI:33019"/>
        <dbReference type="ChEBI" id="CHEBI:60039"/>
        <dbReference type="ChEBI" id="CHEBI:78442"/>
        <dbReference type="ChEBI" id="CHEBI:78532"/>
        <dbReference type="ChEBI" id="CHEBI:456215"/>
        <dbReference type="EC" id="6.1.1.15"/>
    </reaction>
</comment>
<evidence type="ECO:0000256" key="5">
    <source>
        <dbReference type="ARBA" id="ARBA00022917"/>
    </source>
</evidence>
<dbReference type="EnsemblMetazoa" id="SSS_3925s_mrna">
    <property type="protein sequence ID" value="KAF7496600.1"/>
    <property type="gene ID" value="SSS_3925"/>
</dbReference>
<reference evidence="10" key="2">
    <citation type="submission" date="2020-01" db="EMBL/GenBank/DDBJ databases">
        <authorList>
            <person name="Korhonen P.K.K."/>
            <person name="Guangxu M.G."/>
            <person name="Wang T.W."/>
            <person name="Stroehlein A.J.S."/>
            <person name="Young N.D."/>
            <person name="Ang C.-S.A."/>
            <person name="Fernando D.W.F."/>
            <person name="Lu H.L."/>
            <person name="Taylor S.T."/>
            <person name="Ehtesham M.E.M."/>
            <person name="Najaraj S.H.N."/>
            <person name="Harsha G.H.G."/>
            <person name="Madugundu A.M."/>
            <person name="Renuse S.R."/>
            <person name="Holt D.H."/>
            <person name="Pandey A.P."/>
            <person name="Papenfuss A.P."/>
            <person name="Gasser R.B.G."/>
            <person name="Fischer K.F."/>
        </authorList>
    </citation>
    <scope>NUCLEOTIDE SEQUENCE</scope>
    <source>
        <strain evidence="10">SSS_KF_BRIS2020</strain>
    </source>
</reference>
<dbReference type="Gene3D" id="3.40.50.800">
    <property type="entry name" value="Anticodon-binding domain"/>
    <property type="match status" value="1"/>
</dbReference>
<dbReference type="InterPro" id="IPR002316">
    <property type="entry name" value="Pro-tRNA-ligase_IIa"/>
</dbReference>
<dbReference type="Pfam" id="PF00587">
    <property type="entry name" value="tRNA-synt_2b"/>
    <property type="match status" value="1"/>
</dbReference>
<dbReference type="GO" id="GO:0005739">
    <property type="term" value="C:mitochondrion"/>
    <property type="evidence" value="ECO:0007669"/>
    <property type="project" value="TreeGrafter"/>
</dbReference>
<keyword evidence="6" id="KW-0030">Aminoacyl-tRNA synthetase</keyword>
<dbReference type="InterPro" id="IPR036621">
    <property type="entry name" value="Anticodon-bd_dom_sf"/>
</dbReference>
<keyword evidence="3" id="KW-0547">Nucleotide-binding</keyword>
<evidence type="ECO:0000256" key="3">
    <source>
        <dbReference type="ARBA" id="ARBA00022741"/>
    </source>
</evidence>
<gene>
    <name evidence="10" type="ORF">SSS_3925</name>
</gene>
<organism evidence="10">
    <name type="scientific">Sarcoptes scabiei</name>
    <name type="common">Itch mite</name>
    <name type="synonym">Acarus scabiei</name>
    <dbReference type="NCBI Taxonomy" id="52283"/>
    <lineage>
        <taxon>Eukaryota</taxon>
        <taxon>Metazoa</taxon>
        <taxon>Ecdysozoa</taxon>
        <taxon>Arthropoda</taxon>
        <taxon>Chelicerata</taxon>
        <taxon>Arachnida</taxon>
        <taxon>Acari</taxon>
        <taxon>Acariformes</taxon>
        <taxon>Sarcoptiformes</taxon>
        <taxon>Astigmata</taxon>
        <taxon>Psoroptidia</taxon>
        <taxon>Sarcoptoidea</taxon>
        <taxon>Sarcoptidae</taxon>
        <taxon>Sarcoptinae</taxon>
        <taxon>Sarcoptes</taxon>
    </lineage>
</organism>
<dbReference type="GO" id="GO:0006433">
    <property type="term" value="P:prolyl-tRNA aminoacylation"/>
    <property type="evidence" value="ECO:0007669"/>
    <property type="project" value="InterPro"/>
</dbReference>
<reference evidence="11" key="3">
    <citation type="submission" date="2022-06" db="UniProtKB">
        <authorList>
            <consortium name="EnsemblMetazoa"/>
        </authorList>
    </citation>
    <scope>IDENTIFICATION</scope>
</reference>
<dbReference type="GO" id="GO:0004827">
    <property type="term" value="F:proline-tRNA ligase activity"/>
    <property type="evidence" value="ECO:0007669"/>
    <property type="project" value="UniProtKB-EC"/>
</dbReference>
<evidence type="ECO:0000313" key="12">
    <source>
        <dbReference type="Proteomes" id="UP000070412"/>
    </source>
</evidence>
<feature type="domain" description="Aminoacyl-transfer RNA synthetases class-II family profile" evidence="9">
    <location>
        <begin position="89"/>
        <end position="383"/>
    </location>
</feature>
<sequence length="532" mass="61990">MFFSFRITLMLVKLNLKRNFHRSSKLFVNDQYVPGFKNTKTDGFFYWNDVLFSSTFNEIVRVDRCRTNSIQKSLFREKNFIKCFDKGFFTLMPFVTRAIHRLMELIQIEMFKINAHQIMMPSLVGKHLWTSSGRWDYSGDEIFRLKDRHDNEFCLAPTHEEVITRILASCHQISHRQLPVYLYQISPKYRDELRTKQGLLRAREFIMKDLYTFDIDEEHANQTYELVCSTYDAIFRSLELPVTKSERQFYSVGPYINLNHFKAVGSVGSIGGKHSHEFLLESDLGEDEFYTCFDCFESFNIELLDGSSSFYCLNCKSQKLSTRRKAIELGHSFLLNDRYSRKMNAFYSEESSKEKKFLQMGCYGLGVSRIVATSVEYLSAKLPQNSSRSKRDQSSAQHSSETDLFFLRWPKLLVPFKICLIIPKQGSKEDIGKGTEFSMHLAKVLHERFNEDILIDNRSNMTIGKRMLTAQAIGIPFIIIAGRNITDSQPKFELFAHLDNENCSPNSFPLSTLYTQAELLDYLKIHLKPYSL</sequence>
<name>A0A834RGF5_SARSC</name>
<keyword evidence="12" id="KW-1185">Reference proteome</keyword>
<dbReference type="Pfam" id="PF03129">
    <property type="entry name" value="HGTP_anticodon"/>
    <property type="match status" value="1"/>
</dbReference>
<evidence type="ECO:0000256" key="2">
    <source>
        <dbReference type="ARBA" id="ARBA00022598"/>
    </source>
</evidence>
<dbReference type="InterPro" id="IPR045864">
    <property type="entry name" value="aa-tRNA-synth_II/BPL/LPL"/>
</dbReference>
<protein>
    <recommendedName>
        <fullName evidence="1">proline--tRNA ligase</fullName>
        <ecNumber evidence="1">6.1.1.15</ecNumber>
    </recommendedName>
    <alternativeName>
        <fullName evidence="7">Prolyl-tRNA synthetase</fullName>
    </alternativeName>
</protein>
<dbReference type="InterPro" id="IPR006195">
    <property type="entry name" value="aa-tRNA-synth_II"/>
</dbReference>
<dbReference type="OrthoDB" id="10267474at2759"/>
<evidence type="ECO:0000313" key="11">
    <source>
        <dbReference type="EnsemblMetazoa" id="KAF7496600.1"/>
    </source>
</evidence>
<reference evidence="12" key="1">
    <citation type="journal article" date="2020" name="PLoS Negl. Trop. Dis.">
        <title>High-quality nuclear genome for Sarcoptes scabiei-A critical resource for a neglected parasite.</title>
        <authorList>
            <person name="Korhonen P.K."/>
            <person name="Gasser R.B."/>
            <person name="Ma G."/>
            <person name="Wang T."/>
            <person name="Stroehlein A.J."/>
            <person name="Young N.D."/>
            <person name="Ang C.S."/>
            <person name="Fernando D.D."/>
            <person name="Lu H.C."/>
            <person name="Taylor S."/>
            <person name="Reynolds S.L."/>
            <person name="Mofiz E."/>
            <person name="Najaraj S.H."/>
            <person name="Gowda H."/>
            <person name="Madugundu A."/>
            <person name="Renuse S."/>
            <person name="Holt D."/>
            <person name="Pandey A."/>
            <person name="Papenfuss A.T."/>
            <person name="Fischer K."/>
        </authorList>
    </citation>
    <scope>NUCLEOTIDE SEQUENCE [LARGE SCALE GENOMIC DNA]</scope>
</reference>
<keyword evidence="4" id="KW-0067">ATP-binding</keyword>
<dbReference type="PRINTS" id="PR01046">
    <property type="entry name" value="TRNASYNTHPRO"/>
</dbReference>
<evidence type="ECO:0000256" key="4">
    <source>
        <dbReference type="ARBA" id="ARBA00022840"/>
    </source>
</evidence>
<dbReference type="EC" id="6.1.1.15" evidence="1"/>
<dbReference type="EMBL" id="WVUK01000003">
    <property type="protein sequence ID" value="KAF7496600.1"/>
    <property type="molecule type" value="Genomic_DNA"/>
</dbReference>
<evidence type="ECO:0000256" key="7">
    <source>
        <dbReference type="ARBA" id="ARBA00029731"/>
    </source>
</evidence>
<dbReference type="PANTHER" id="PTHR42753:SF10">
    <property type="entry name" value="PROLINE--TRNA LIGASE, MITOCHONDRIAL-RELATED"/>
    <property type="match status" value="1"/>
</dbReference>
<evidence type="ECO:0000256" key="1">
    <source>
        <dbReference type="ARBA" id="ARBA00012831"/>
    </source>
</evidence>
<dbReference type="InterPro" id="IPR050062">
    <property type="entry name" value="Pro-tRNA_synthetase"/>
</dbReference>
<dbReference type="PANTHER" id="PTHR42753">
    <property type="entry name" value="MITOCHONDRIAL RIBOSOME PROTEIN L39/PROLYL-TRNA LIGASE FAMILY MEMBER"/>
    <property type="match status" value="1"/>
</dbReference>
<dbReference type="SUPFAM" id="SSF55681">
    <property type="entry name" value="Class II aaRS and biotin synthetases"/>
    <property type="match status" value="1"/>
</dbReference>
<keyword evidence="2 10" id="KW-0436">Ligase</keyword>
<evidence type="ECO:0000256" key="8">
    <source>
        <dbReference type="ARBA" id="ARBA00047671"/>
    </source>
</evidence>